<sequence>MLLLDFARRILRRRAKDKEDTTNHTCYFSREFTYKTNTFILNMGRRGRTSSPMSRRSSPPPAPRQSLPARAPPAAPMMAGSQPRQPGMMAQMAATAGGVAIGSTVGHVVGHAITGGGGGQSAPQEVAPQQAAGQPAYNQQQMSQPCEYEMRQFFECTQTQSDLSMCTGINEILKDCKLKYNI</sequence>
<proteinExistence type="predicted"/>
<dbReference type="PANTHER" id="PTHR13523:SF2">
    <property type="entry name" value="COILED-COIL-HELIX-COILED-COIL-HELIX DOMAIN CONTAINING 2, ISOFORM A-RELATED"/>
    <property type="match status" value="1"/>
</dbReference>
<feature type="compositionally biased region" description="Low complexity" evidence="1">
    <location>
        <begin position="76"/>
        <end position="85"/>
    </location>
</feature>
<feature type="region of interest" description="Disordered" evidence="1">
    <location>
        <begin position="112"/>
        <end position="138"/>
    </location>
</feature>
<accession>A0A210R2M3</accession>
<dbReference type="GO" id="GO:0005739">
    <property type="term" value="C:mitochondrion"/>
    <property type="evidence" value="ECO:0007669"/>
    <property type="project" value="TreeGrafter"/>
</dbReference>
<dbReference type="Proteomes" id="UP000242188">
    <property type="component" value="Unassembled WGS sequence"/>
</dbReference>
<gene>
    <name evidence="2" type="ORF">KP79_PYT16654</name>
</gene>
<feature type="region of interest" description="Disordered" evidence="1">
    <location>
        <begin position="44"/>
        <end position="85"/>
    </location>
</feature>
<dbReference type="PANTHER" id="PTHR13523">
    <property type="entry name" value="COILED-COIL-HELIX-COILED-COIL-HELIX DOMAIN CONTAINING 2/NUR77"/>
    <property type="match status" value="1"/>
</dbReference>
<dbReference type="STRING" id="6573.A0A210R2M3"/>
<name>A0A210R2M3_MIZYE</name>
<evidence type="ECO:0000313" key="3">
    <source>
        <dbReference type="Proteomes" id="UP000242188"/>
    </source>
</evidence>
<comment type="caution">
    <text evidence="2">The sequence shown here is derived from an EMBL/GenBank/DDBJ whole genome shotgun (WGS) entry which is preliminary data.</text>
</comment>
<dbReference type="EMBL" id="NEDP02000696">
    <property type="protein sequence ID" value="OWF55340.1"/>
    <property type="molecule type" value="Genomic_DNA"/>
</dbReference>
<protein>
    <submittedName>
        <fullName evidence="2">Coiled-coil-helix-coiled-coil-helix domain-containing protein 2, mitochondrial</fullName>
    </submittedName>
</protein>
<dbReference type="GO" id="GO:0007005">
    <property type="term" value="P:mitochondrion organization"/>
    <property type="evidence" value="ECO:0007669"/>
    <property type="project" value="InterPro"/>
</dbReference>
<dbReference type="InterPro" id="IPR055304">
    <property type="entry name" value="CHCHD2/10-like"/>
</dbReference>
<reference evidence="2 3" key="1">
    <citation type="journal article" date="2017" name="Nat. Ecol. Evol.">
        <title>Scallop genome provides insights into evolution of bilaterian karyotype and development.</title>
        <authorList>
            <person name="Wang S."/>
            <person name="Zhang J."/>
            <person name="Jiao W."/>
            <person name="Li J."/>
            <person name="Xun X."/>
            <person name="Sun Y."/>
            <person name="Guo X."/>
            <person name="Huan P."/>
            <person name="Dong B."/>
            <person name="Zhang L."/>
            <person name="Hu X."/>
            <person name="Sun X."/>
            <person name="Wang J."/>
            <person name="Zhao C."/>
            <person name="Wang Y."/>
            <person name="Wang D."/>
            <person name="Huang X."/>
            <person name="Wang R."/>
            <person name="Lv J."/>
            <person name="Li Y."/>
            <person name="Zhang Z."/>
            <person name="Liu B."/>
            <person name="Lu W."/>
            <person name="Hui Y."/>
            <person name="Liang J."/>
            <person name="Zhou Z."/>
            <person name="Hou R."/>
            <person name="Li X."/>
            <person name="Liu Y."/>
            <person name="Li H."/>
            <person name="Ning X."/>
            <person name="Lin Y."/>
            <person name="Zhao L."/>
            <person name="Xing Q."/>
            <person name="Dou J."/>
            <person name="Li Y."/>
            <person name="Mao J."/>
            <person name="Guo H."/>
            <person name="Dou H."/>
            <person name="Li T."/>
            <person name="Mu C."/>
            <person name="Jiang W."/>
            <person name="Fu Q."/>
            <person name="Fu X."/>
            <person name="Miao Y."/>
            <person name="Liu J."/>
            <person name="Yu Q."/>
            <person name="Li R."/>
            <person name="Liao H."/>
            <person name="Li X."/>
            <person name="Kong Y."/>
            <person name="Jiang Z."/>
            <person name="Chourrout D."/>
            <person name="Li R."/>
            <person name="Bao Z."/>
        </authorList>
    </citation>
    <scope>NUCLEOTIDE SEQUENCE [LARGE SCALE GENOMIC DNA]</scope>
    <source>
        <strain evidence="2 3">PY_sf001</strain>
    </source>
</reference>
<organism evidence="2 3">
    <name type="scientific">Mizuhopecten yessoensis</name>
    <name type="common">Japanese scallop</name>
    <name type="synonym">Patinopecten yessoensis</name>
    <dbReference type="NCBI Taxonomy" id="6573"/>
    <lineage>
        <taxon>Eukaryota</taxon>
        <taxon>Metazoa</taxon>
        <taxon>Spiralia</taxon>
        <taxon>Lophotrochozoa</taxon>
        <taxon>Mollusca</taxon>
        <taxon>Bivalvia</taxon>
        <taxon>Autobranchia</taxon>
        <taxon>Pteriomorphia</taxon>
        <taxon>Pectinida</taxon>
        <taxon>Pectinoidea</taxon>
        <taxon>Pectinidae</taxon>
        <taxon>Mizuhopecten</taxon>
    </lineage>
</organism>
<evidence type="ECO:0000256" key="1">
    <source>
        <dbReference type="SAM" id="MobiDB-lite"/>
    </source>
</evidence>
<keyword evidence="3" id="KW-1185">Reference proteome</keyword>
<evidence type="ECO:0000313" key="2">
    <source>
        <dbReference type="EMBL" id="OWF55340.1"/>
    </source>
</evidence>
<dbReference type="AlphaFoldDB" id="A0A210R2M3"/>
<dbReference type="OrthoDB" id="1106148at2759"/>
<dbReference type="GO" id="GO:0005634">
    <property type="term" value="C:nucleus"/>
    <property type="evidence" value="ECO:0007669"/>
    <property type="project" value="TreeGrafter"/>
</dbReference>